<evidence type="ECO:0000256" key="4">
    <source>
        <dbReference type="ARBA" id="ARBA00022490"/>
    </source>
</evidence>
<dbReference type="OrthoDB" id="19944at2759"/>
<dbReference type="Pfam" id="PF00400">
    <property type="entry name" value="WD40"/>
    <property type="match status" value="1"/>
</dbReference>
<dbReference type="SMART" id="SM00320">
    <property type="entry name" value="WD40"/>
    <property type="match status" value="6"/>
</dbReference>
<dbReference type="GO" id="GO:0005096">
    <property type="term" value="F:GTPase activator activity"/>
    <property type="evidence" value="ECO:0007669"/>
    <property type="project" value="TreeGrafter"/>
</dbReference>
<evidence type="ECO:0000313" key="8">
    <source>
        <dbReference type="EMBL" id="PIA32291.1"/>
    </source>
</evidence>
<dbReference type="SUPFAM" id="SSF58038">
    <property type="entry name" value="SNARE fusion complex"/>
    <property type="match status" value="1"/>
</dbReference>
<evidence type="ECO:0000259" key="7">
    <source>
        <dbReference type="PROSITE" id="PS50892"/>
    </source>
</evidence>
<evidence type="ECO:0000256" key="2">
    <source>
        <dbReference type="ARBA" id="ARBA00008070"/>
    </source>
</evidence>
<protein>
    <recommendedName>
        <fullName evidence="7">V-SNARE coiled-coil homology domain-containing protein</fullName>
    </recommendedName>
</protein>
<proteinExistence type="inferred from homology"/>
<dbReference type="GO" id="GO:0005737">
    <property type="term" value="C:cytoplasm"/>
    <property type="evidence" value="ECO:0007669"/>
    <property type="project" value="UniProtKB-SubCell"/>
</dbReference>
<dbReference type="Gene3D" id="1.20.5.110">
    <property type="match status" value="1"/>
</dbReference>
<dbReference type="Gene3D" id="2.130.10.10">
    <property type="entry name" value="YVTN repeat-like/Quinoprotein amine dehydrogenase"/>
    <property type="match status" value="3"/>
</dbReference>
<dbReference type="InterPro" id="IPR036322">
    <property type="entry name" value="WD40_repeat_dom_sf"/>
</dbReference>
<dbReference type="STRING" id="218851.A0A2G5CLY1"/>
<organism evidence="8 9">
    <name type="scientific">Aquilegia coerulea</name>
    <name type="common">Rocky mountain columbine</name>
    <dbReference type="NCBI Taxonomy" id="218851"/>
    <lineage>
        <taxon>Eukaryota</taxon>
        <taxon>Viridiplantae</taxon>
        <taxon>Streptophyta</taxon>
        <taxon>Embryophyta</taxon>
        <taxon>Tracheophyta</taxon>
        <taxon>Spermatophyta</taxon>
        <taxon>Magnoliopsida</taxon>
        <taxon>Ranunculales</taxon>
        <taxon>Ranunculaceae</taxon>
        <taxon>Thalictroideae</taxon>
        <taxon>Aquilegia</taxon>
    </lineage>
</organism>
<dbReference type="InterPro" id="IPR001680">
    <property type="entry name" value="WD40_rpt"/>
</dbReference>
<dbReference type="PANTHER" id="PTHR10241:SF25">
    <property type="entry name" value="TOMOSYN, ISOFORM C"/>
    <property type="match status" value="1"/>
</dbReference>
<dbReference type="FunCoup" id="A0A2G5CLY1">
    <property type="interactions" value="1475"/>
</dbReference>
<dbReference type="InterPro" id="IPR042855">
    <property type="entry name" value="V_SNARE_CC"/>
</dbReference>
<evidence type="ECO:0000256" key="3">
    <source>
        <dbReference type="ARBA" id="ARBA00022483"/>
    </source>
</evidence>
<evidence type="ECO:0000256" key="5">
    <source>
        <dbReference type="PROSITE-ProRule" id="PRU00290"/>
    </source>
</evidence>
<dbReference type="AlphaFoldDB" id="A0A2G5CLY1"/>
<dbReference type="InParanoid" id="A0A2G5CLY1"/>
<dbReference type="Proteomes" id="UP000230069">
    <property type="component" value="Unassembled WGS sequence"/>
</dbReference>
<keyword evidence="3" id="KW-0268">Exocytosis</keyword>
<evidence type="ECO:0000256" key="1">
    <source>
        <dbReference type="ARBA" id="ARBA00004496"/>
    </source>
</evidence>
<gene>
    <name evidence="8" type="ORF">AQUCO_04500116v1</name>
</gene>
<keyword evidence="4" id="KW-0963">Cytoplasm</keyword>
<dbReference type="GO" id="GO:0045159">
    <property type="term" value="F:myosin II binding"/>
    <property type="evidence" value="ECO:0007669"/>
    <property type="project" value="TreeGrafter"/>
</dbReference>
<evidence type="ECO:0000256" key="6">
    <source>
        <dbReference type="SAM" id="MobiDB-lite"/>
    </source>
</evidence>
<dbReference type="PANTHER" id="PTHR10241">
    <property type="entry name" value="LETHAL 2 GIANT LARVAE PROTEIN"/>
    <property type="match status" value="1"/>
</dbReference>
<feature type="domain" description="V-SNARE coiled-coil homology" evidence="7">
    <location>
        <begin position="1051"/>
        <end position="1111"/>
    </location>
</feature>
<name>A0A2G5CLY1_AQUCA</name>
<evidence type="ECO:0000313" key="9">
    <source>
        <dbReference type="Proteomes" id="UP000230069"/>
    </source>
</evidence>
<dbReference type="InterPro" id="IPR015943">
    <property type="entry name" value="WD40/YVTN_repeat-like_dom_sf"/>
</dbReference>
<comment type="subcellular location">
    <subcellularLocation>
        <location evidence="1">Cytoplasm</location>
    </subcellularLocation>
</comment>
<accession>A0A2G5CLY1</accession>
<dbReference type="GO" id="GO:0019905">
    <property type="term" value="F:syntaxin binding"/>
    <property type="evidence" value="ECO:0007669"/>
    <property type="project" value="TreeGrafter"/>
</dbReference>
<comment type="similarity">
    <text evidence="2">Belongs to the WD repeat L(2)GL family.</text>
</comment>
<dbReference type="CDD" id="cd15873">
    <property type="entry name" value="R-SNARE_STXBP5_6"/>
    <property type="match status" value="1"/>
</dbReference>
<keyword evidence="5" id="KW-0175">Coiled coil</keyword>
<dbReference type="GO" id="GO:0005886">
    <property type="term" value="C:plasma membrane"/>
    <property type="evidence" value="ECO:0007669"/>
    <property type="project" value="TreeGrafter"/>
</dbReference>
<dbReference type="GO" id="GO:0006893">
    <property type="term" value="P:Golgi to plasma membrane transport"/>
    <property type="evidence" value="ECO:0007669"/>
    <property type="project" value="TreeGrafter"/>
</dbReference>
<dbReference type="EMBL" id="KZ305062">
    <property type="protein sequence ID" value="PIA32291.1"/>
    <property type="molecule type" value="Genomic_DNA"/>
</dbReference>
<reference evidence="8 9" key="1">
    <citation type="submission" date="2017-09" db="EMBL/GenBank/DDBJ databases">
        <title>WGS assembly of Aquilegia coerulea Goldsmith.</title>
        <authorList>
            <person name="Hodges S."/>
            <person name="Kramer E."/>
            <person name="Nordborg M."/>
            <person name="Tomkins J."/>
            <person name="Borevitz J."/>
            <person name="Derieg N."/>
            <person name="Yan J."/>
            <person name="Mihaltcheva S."/>
            <person name="Hayes R.D."/>
            <person name="Rokhsar D."/>
        </authorList>
    </citation>
    <scope>NUCLEOTIDE SEQUENCE [LARGE SCALE GENOMIC DNA]</scope>
    <source>
        <strain evidence="9">cv. Goldsmith</strain>
    </source>
</reference>
<dbReference type="SUPFAM" id="SSF50978">
    <property type="entry name" value="WD40 repeat-like"/>
    <property type="match status" value="2"/>
</dbReference>
<dbReference type="GO" id="GO:0006887">
    <property type="term" value="P:exocytosis"/>
    <property type="evidence" value="ECO:0007669"/>
    <property type="project" value="UniProtKB-KW"/>
</dbReference>
<feature type="region of interest" description="Disordered" evidence="6">
    <location>
        <begin position="234"/>
        <end position="256"/>
    </location>
</feature>
<dbReference type="PROSITE" id="PS50892">
    <property type="entry name" value="V_SNARE"/>
    <property type="match status" value="1"/>
</dbReference>
<dbReference type="Pfam" id="PF00957">
    <property type="entry name" value="Synaptobrevin"/>
    <property type="match status" value="1"/>
</dbReference>
<sequence>MFAKRLLQKVKNNNSSSSNQNNLPHGNLKSTDLNPHISLHYGVPSTASVLAFDPIQRLLAIGTLDGRIKVIGGDNIEGLLISPISLPYKSLEFLQNQGFLVSVSNGNDIQVWDLEHRCIASSLKWESNITAFSVICNTSFMYVGDEFGLMCVLKYDAEEGKLLQLPYHVPATSLTEASAVSQSYHESIVGILPQPCTSGNRVLIAYESGLIILWDISEAQIVVVRGNKDLQLDDEGFDTSPSAANDEPPDTTHSIQEEKEISSLCWASSSGTILAVGYVDGDIMLWNLSSSAINANQQAGRSPNGVVKLQLSSAKRRIPVIVLHWAADSQSNNNCRGQLFIYGGDEIGSEEVLTVLSLEWSSGIQTLRCVGRVDLTLAGSFADMILIPKAGSVENDVSGDLFVLTNPGNLHVYRDANLSTLASDSENASSLPAIPFPVVIPMTDPVLTASKLSVISKGENSPKALLEIASIMRTGASPAIAADPKWPLTGGVPSQLSFAEDKTVGRIYITGYGDGSVRIWDATYPVLSLILGLKDEALSTKDAQANSPVTALDFCSLSTSLAVGNKSGLVSVFKFYGSSEDTSFHFVTETEHEVRSVHQTKGLQCFAVFSLLSSPVQTLQYDSSGVKLAVGYECGRVAVLDVSTSSVLFLTDCASSSSSPVMSIVLDTFSDIGNLKSPKHSGSKNLKEPAESLAFILTRDSHVIVLNSMTGNMIIPRAMHPKTESSAISLHVIEHITLVSEASDEKEPENISQDSVTHIEPVKPIIGTEAKCDEVELHSSKETAYSREKLSDSFVLLCSKTALRLYTLKSLLQGNKKSIRKVKLGKPCCWATTIRKKGESACGLILLYETGVIEIRSLPDMELVSESSLMSILRWSFKANMNKTMSSSENGLIALANGCELAFISFLDGGNDFRIPESLPCLHDNVLAAAADAAISLSSKQKKKQGTAPGILGGIIKGFKGKKMSYTENSNEDLPKSPHLDSIFSTVPFSDPSPDIGDHQEVELDIDDIEIEEPVAVASSSYVGKNIKSEREKLFEGANEDIKPRLRTQEEIIAKYRKAGDVSAVAAQAKDKLLQRQEKLERISRRTEELQNGAENFASMANELVKAMEARKWYHI</sequence>
<keyword evidence="9" id="KW-1185">Reference proteome</keyword>